<keyword evidence="3" id="KW-0732">Signal</keyword>
<dbReference type="Proteomes" id="UP001057991">
    <property type="component" value="Chromosome"/>
</dbReference>
<dbReference type="PANTHER" id="PTHR37423">
    <property type="entry name" value="SOLUBLE LYTIC MUREIN TRANSGLYCOSYLASE-RELATED"/>
    <property type="match status" value="1"/>
</dbReference>
<dbReference type="CDD" id="cd00254">
    <property type="entry name" value="LT-like"/>
    <property type="match status" value="1"/>
</dbReference>
<evidence type="ECO:0000259" key="4">
    <source>
        <dbReference type="Pfam" id="PF01464"/>
    </source>
</evidence>
<feature type="domain" description="Transglycosylase SLT" evidence="4">
    <location>
        <begin position="151"/>
        <end position="244"/>
    </location>
</feature>
<evidence type="ECO:0000313" key="5">
    <source>
        <dbReference type="EMBL" id="UWP96926.1"/>
    </source>
</evidence>
<evidence type="ECO:0000256" key="3">
    <source>
        <dbReference type="SAM" id="SignalP"/>
    </source>
</evidence>
<organism evidence="5 6">
    <name type="scientific">Aliiroseovarius crassostreae</name>
    <dbReference type="NCBI Taxonomy" id="154981"/>
    <lineage>
        <taxon>Bacteria</taxon>
        <taxon>Pseudomonadati</taxon>
        <taxon>Pseudomonadota</taxon>
        <taxon>Alphaproteobacteria</taxon>
        <taxon>Rhodobacterales</taxon>
        <taxon>Paracoccaceae</taxon>
        <taxon>Aliiroseovarius</taxon>
    </lineage>
</organism>
<proteinExistence type="inferred from homology"/>
<dbReference type="SUPFAM" id="SSF53955">
    <property type="entry name" value="Lysozyme-like"/>
    <property type="match status" value="1"/>
</dbReference>
<reference evidence="5" key="1">
    <citation type="submission" date="2021-08" db="EMBL/GenBank/DDBJ databases">
        <authorList>
            <person name="Nwanade C."/>
            <person name="Wang M."/>
            <person name="Masoudi A."/>
            <person name="Yu Z."/>
            <person name="Liu J."/>
        </authorList>
    </citation>
    <scope>NUCLEOTIDE SEQUENCE</scope>
    <source>
        <strain evidence="5">S056</strain>
    </source>
</reference>
<dbReference type="Pfam" id="PF01464">
    <property type="entry name" value="SLT"/>
    <property type="match status" value="1"/>
</dbReference>
<evidence type="ECO:0000256" key="2">
    <source>
        <dbReference type="ARBA" id="ARBA00009387"/>
    </source>
</evidence>
<dbReference type="EMBL" id="CP080776">
    <property type="protein sequence ID" value="UWP96926.1"/>
    <property type="molecule type" value="Genomic_DNA"/>
</dbReference>
<dbReference type="Gene3D" id="1.10.530.10">
    <property type="match status" value="1"/>
</dbReference>
<dbReference type="PANTHER" id="PTHR37423:SF2">
    <property type="entry name" value="MEMBRANE-BOUND LYTIC MUREIN TRANSGLYCOSYLASE C"/>
    <property type="match status" value="1"/>
</dbReference>
<dbReference type="GO" id="GO:0000270">
    <property type="term" value="P:peptidoglycan metabolic process"/>
    <property type="evidence" value="ECO:0007669"/>
    <property type="project" value="InterPro"/>
</dbReference>
<dbReference type="GO" id="GO:0016020">
    <property type="term" value="C:membrane"/>
    <property type="evidence" value="ECO:0007669"/>
    <property type="project" value="InterPro"/>
</dbReference>
<sequence length="288" mass="30349">MPRRGIRVTLLAVTLSVLPLSFHGGAVQAESTPPPFPEFTFKRETVPTGSGKRIRVQIDPAEQARRLAPANTQPQAATSVTDTSTEGALSAHGYEWFWAEVSPKRDHGGAANLQQALAVLERQAGQGALTGPRLEDLQKIATAHGVDILKATIGTHVSPAWVLALISVESAGRADAVSSAGAQGIMQLIPATAARFGVEEPDNPEENIKGGVAYLNWLMEHFDGDPILAMAGYNAGENAVTANGGVPPFAETRAYIPKVLSAWRVARGLCMTPPDLLTDGCVFAVKGS</sequence>
<evidence type="ECO:0000313" key="6">
    <source>
        <dbReference type="Proteomes" id="UP001057991"/>
    </source>
</evidence>
<dbReference type="AlphaFoldDB" id="A0A9Q9HFN6"/>
<dbReference type="InterPro" id="IPR023346">
    <property type="entry name" value="Lysozyme-like_dom_sf"/>
</dbReference>
<dbReference type="InterPro" id="IPR008258">
    <property type="entry name" value="Transglycosylase_SLT_dom_1"/>
</dbReference>
<dbReference type="GO" id="GO:0008933">
    <property type="term" value="F:peptidoglycan lytic transglycosylase activity"/>
    <property type="evidence" value="ECO:0007669"/>
    <property type="project" value="InterPro"/>
</dbReference>
<feature type="signal peptide" evidence="3">
    <location>
        <begin position="1"/>
        <end position="29"/>
    </location>
</feature>
<name>A0A9Q9HFN6_9RHOB</name>
<feature type="chain" id="PRO_5040177190" evidence="3">
    <location>
        <begin position="30"/>
        <end position="288"/>
    </location>
</feature>
<dbReference type="InterPro" id="IPR000189">
    <property type="entry name" value="Transglyc_AS"/>
</dbReference>
<gene>
    <name evidence="5" type="ORF">K3X48_08775</name>
</gene>
<accession>A0A9Q9HFN6</accession>
<evidence type="ECO:0000256" key="1">
    <source>
        <dbReference type="ARBA" id="ARBA00007734"/>
    </source>
</evidence>
<dbReference type="PROSITE" id="PS00922">
    <property type="entry name" value="TRANSGLYCOSYLASE"/>
    <property type="match status" value="1"/>
</dbReference>
<protein>
    <submittedName>
        <fullName evidence="5">Lytic transglycosylase domain-containing protein</fullName>
    </submittedName>
</protein>
<comment type="similarity">
    <text evidence="2">Belongs to the virb1 family.</text>
</comment>
<comment type="similarity">
    <text evidence="1">Belongs to the transglycosylase Slt family.</text>
</comment>